<dbReference type="Pfam" id="PF00583">
    <property type="entry name" value="Acetyltransf_1"/>
    <property type="match status" value="1"/>
</dbReference>
<sequence>MPVSPPPGLEVRLAQATDLVSIVDLLISAPDDATVLTRLAVLAGTEVVGFSSWVRRAPSPDDPGSLQHRAAMSEPPLKLDAEEEAEKQDDGVGGVLQLIEPDKARADAIARVRGRLSRTSPVRFYPRYSLQGLAVHASHQGRGIGTLLVRRGLEQGTAEGVPVLTAGEARGMRFYTNEALGFHIVQGTGWWLDRDGKDIPEQEVKEGGNRGWGSSRSEVSGAQVVWLPPGRRMEIGGVFYRG</sequence>
<dbReference type="InterPro" id="IPR000182">
    <property type="entry name" value="GNAT_dom"/>
</dbReference>
<dbReference type="SUPFAM" id="SSF55729">
    <property type="entry name" value="Acyl-CoA N-acyltransferases (Nat)"/>
    <property type="match status" value="1"/>
</dbReference>
<evidence type="ECO:0000259" key="1">
    <source>
        <dbReference type="PROSITE" id="PS51186"/>
    </source>
</evidence>
<feature type="domain" description="N-acetyltransferase" evidence="1">
    <location>
        <begin position="66"/>
        <end position="200"/>
    </location>
</feature>
<comment type="caution">
    <text evidence="2">The sequence shown here is derived from an EMBL/GenBank/DDBJ whole genome shotgun (WGS) entry which is preliminary data.</text>
</comment>
<dbReference type="PROSITE" id="PS51186">
    <property type="entry name" value="GNAT"/>
    <property type="match status" value="1"/>
</dbReference>
<dbReference type="Proteomes" id="UP001480595">
    <property type="component" value="Unassembled WGS sequence"/>
</dbReference>
<dbReference type="InterPro" id="IPR016181">
    <property type="entry name" value="Acyl_CoA_acyltransferase"/>
</dbReference>
<gene>
    <name evidence="2" type="ORF">PG994_007976</name>
</gene>
<dbReference type="GeneID" id="92092448"/>
<organism evidence="2 3">
    <name type="scientific">Apiospora phragmitis</name>
    <dbReference type="NCBI Taxonomy" id="2905665"/>
    <lineage>
        <taxon>Eukaryota</taxon>
        <taxon>Fungi</taxon>
        <taxon>Dikarya</taxon>
        <taxon>Ascomycota</taxon>
        <taxon>Pezizomycotina</taxon>
        <taxon>Sordariomycetes</taxon>
        <taxon>Xylariomycetidae</taxon>
        <taxon>Amphisphaeriales</taxon>
        <taxon>Apiosporaceae</taxon>
        <taxon>Apiospora</taxon>
    </lineage>
</organism>
<dbReference type="Gene3D" id="3.40.630.30">
    <property type="match status" value="1"/>
</dbReference>
<accession>A0ABR1UUA0</accession>
<evidence type="ECO:0000313" key="2">
    <source>
        <dbReference type="EMBL" id="KAK8061610.1"/>
    </source>
</evidence>
<name>A0ABR1UUA0_9PEZI</name>
<dbReference type="CDD" id="cd04301">
    <property type="entry name" value="NAT_SF"/>
    <property type="match status" value="1"/>
</dbReference>
<reference evidence="2 3" key="1">
    <citation type="submission" date="2023-01" db="EMBL/GenBank/DDBJ databases">
        <title>Analysis of 21 Apiospora genomes using comparative genomics revels a genus with tremendous synthesis potential of carbohydrate active enzymes and secondary metabolites.</title>
        <authorList>
            <person name="Sorensen T."/>
        </authorList>
    </citation>
    <scope>NUCLEOTIDE SEQUENCE [LARGE SCALE GENOMIC DNA]</scope>
    <source>
        <strain evidence="2 3">CBS 135458</strain>
    </source>
</reference>
<evidence type="ECO:0000313" key="3">
    <source>
        <dbReference type="Proteomes" id="UP001480595"/>
    </source>
</evidence>
<keyword evidence="3" id="KW-1185">Reference proteome</keyword>
<dbReference type="EMBL" id="JAQQWL010000008">
    <property type="protein sequence ID" value="KAK8061610.1"/>
    <property type="molecule type" value="Genomic_DNA"/>
</dbReference>
<dbReference type="RefSeq" id="XP_066714872.1">
    <property type="nucleotide sequence ID" value="XM_066859385.1"/>
</dbReference>
<protein>
    <submittedName>
        <fullName evidence="2">Acyl-CoA N-acyltransferase</fullName>
    </submittedName>
</protein>
<proteinExistence type="predicted"/>